<name>A0ABV8L6U9_9NOCA</name>
<dbReference type="Proteomes" id="UP001595767">
    <property type="component" value="Unassembled WGS sequence"/>
</dbReference>
<dbReference type="SUPFAM" id="SSF81923">
    <property type="entry name" value="Double Clp-N motif"/>
    <property type="match status" value="2"/>
</dbReference>
<comment type="caution">
    <text evidence="3">The sequence shown here is derived from an EMBL/GenBank/DDBJ whole genome shotgun (WGS) entry which is preliminary data.</text>
</comment>
<keyword evidence="3" id="KW-0645">Protease</keyword>
<dbReference type="Pfam" id="PF02861">
    <property type="entry name" value="Clp_N"/>
    <property type="match status" value="2"/>
</dbReference>
<evidence type="ECO:0000313" key="3">
    <source>
        <dbReference type="EMBL" id="MFC4125984.1"/>
    </source>
</evidence>
<dbReference type="Gene3D" id="1.10.1780.10">
    <property type="entry name" value="Clp, N-terminal domain"/>
    <property type="match status" value="2"/>
</dbReference>
<sequence>MFERFGQDARAAVVAAQQEARDLGASRIEPEHLLLGVVEHADPALAAVLTARGITGDELRAAMAERANAGPLGADDAEALRSIGVDLDAVQASVVENFGPDAWAAAEPEARRGMLARLLGDNWGHIPFTAAAKKSLELALREAVHRKDRGITSAHLLLGVLRDAEPSAAELLGGEDTVSALRADVYGLLDRAA</sequence>
<proteinExistence type="predicted"/>
<dbReference type="InterPro" id="IPR004176">
    <property type="entry name" value="Clp_R_N"/>
</dbReference>
<evidence type="ECO:0000313" key="4">
    <source>
        <dbReference type="Proteomes" id="UP001595767"/>
    </source>
</evidence>
<dbReference type="GO" id="GO:0006508">
    <property type="term" value="P:proteolysis"/>
    <property type="evidence" value="ECO:0007669"/>
    <property type="project" value="UniProtKB-KW"/>
</dbReference>
<dbReference type="InterPro" id="IPR036628">
    <property type="entry name" value="Clp_N_dom_sf"/>
</dbReference>
<accession>A0ABV8L6U9</accession>
<dbReference type="EMBL" id="JBHSBA010000006">
    <property type="protein sequence ID" value="MFC4125984.1"/>
    <property type="molecule type" value="Genomic_DNA"/>
</dbReference>
<evidence type="ECO:0000256" key="1">
    <source>
        <dbReference type="PROSITE-ProRule" id="PRU01251"/>
    </source>
</evidence>
<dbReference type="PROSITE" id="PS51903">
    <property type="entry name" value="CLP_R"/>
    <property type="match status" value="1"/>
</dbReference>
<feature type="domain" description="Clp R" evidence="2">
    <location>
        <begin position="2"/>
        <end position="193"/>
    </location>
</feature>
<evidence type="ECO:0000259" key="2">
    <source>
        <dbReference type="PROSITE" id="PS51903"/>
    </source>
</evidence>
<dbReference type="GO" id="GO:0008233">
    <property type="term" value="F:peptidase activity"/>
    <property type="evidence" value="ECO:0007669"/>
    <property type="project" value="UniProtKB-KW"/>
</dbReference>
<keyword evidence="1" id="KW-0677">Repeat</keyword>
<protein>
    <submittedName>
        <fullName evidence="3">Clp protease N-terminal domain-containing protein</fullName>
    </submittedName>
</protein>
<reference evidence="4" key="1">
    <citation type="journal article" date="2019" name="Int. J. Syst. Evol. Microbiol.">
        <title>The Global Catalogue of Microorganisms (GCM) 10K type strain sequencing project: providing services to taxonomists for standard genome sequencing and annotation.</title>
        <authorList>
            <consortium name="The Broad Institute Genomics Platform"/>
            <consortium name="The Broad Institute Genome Sequencing Center for Infectious Disease"/>
            <person name="Wu L."/>
            <person name="Ma J."/>
        </authorList>
    </citation>
    <scope>NUCLEOTIDE SEQUENCE [LARGE SCALE GENOMIC DNA]</scope>
    <source>
        <strain evidence="4">CGMCC 4.7204</strain>
    </source>
</reference>
<gene>
    <name evidence="3" type="ORF">ACFOW8_13705</name>
</gene>
<organism evidence="3 4">
    <name type="scientific">Nocardia rhizosphaerae</name>
    <dbReference type="NCBI Taxonomy" id="1691571"/>
    <lineage>
        <taxon>Bacteria</taxon>
        <taxon>Bacillati</taxon>
        <taxon>Actinomycetota</taxon>
        <taxon>Actinomycetes</taxon>
        <taxon>Mycobacteriales</taxon>
        <taxon>Nocardiaceae</taxon>
        <taxon>Nocardia</taxon>
    </lineage>
</organism>
<dbReference type="RefSeq" id="WP_378550911.1">
    <property type="nucleotide sequence ID" value="NZ_JBHSBA010000006.1"/>
</dbReference>
<keyword evidence="4" id="KW-1185">Reference proteome</keyword>
<keyword evidence="3" id="KW-0378">Hydrolase</keyword>